<evidence type="ECO:0000256" key="3">
    <source>
        <dbReference type="ARBA" id="ARBA00022525"/>
    </source>
</evidence>
<keyword evidence="5 10" id="KW-0378">Hydrolase</keyword>
<evidence type="ECO:0000256" key="1">
    <source>
        <dbReference type="ARBA" id="ARBA00004613"/>
    </source>
</evidence>
<keyword evidence="8 10" id="KW-0326">Glycosidase</keyword>
<dbReference type="InterPro" id="IPR012334">
    <property type="entry name" value="Pectin_lyas_fold"/>
</dbReference>
<dbReference type="InterPro" id="IPR000743">
    <property type="entry name" value="Glyco_hydro_28"/>
</dbReference>
<evidence type="ECO:0000256" key="2">
    <source>
        <dbReference type="ARBA" id="ARBA00008834"/>
    </source>
</evidence>
<dbReference type="Pfam" id="PF00295">
    <property type="entry name" value="Glyco_hydro_28"/>
    <property type="match status" value="1"/>
</dbReference>
<reference evidence="11" key="1">
    <citation type="journal article" date="2023" name="IMA Fungus">
        <title>Comparative genomic study of the Penicillium genus elucidates a diverse pangenome and 15 lateral gene transfer events.</title>
        <authorList>
            <person name="Petersen C."/>
            <person name="Sorensen T."/>
            <person name="Nielsen M.R."/>
            <person name="Sondergaard T.E."/>
            <person name="Sorensen J.L."/>
            <person name="Fitzpatrick D.A."/>
            <person name="Frisvad J.C."/>
            <person name="Nielsen K.L."/>
        </authorList>
    </citation>
    <scope>NUCLEOTIDE SEQUENCE</scope>
    <source>
        <strain evidence="11">IBT 17514</strain>
    </source>
</reference>
<dbReference type="GO" id="GO:0071555">
    <property type="term" value="P:cell wall organization"/>
    <property type="evidence" value="ECO:0007669"/>
    <property type="project" value="UniProtKB-KW"/>
</dbReference>
<evidence type="ECO:0000256" key="8">
    <source>
        <dbReference type="ARBA" id="ARBA00023295"/>
    </source>
</evidence>
<evidence type="ECO:0000256" key="9">
    <source>
        <dbReference type="ARBA" id="ARBA00023316"/>
    </source>
</evidence>
<dbReference type="Gene3D" id="2.160.20.10">
    <property type="entry name" value="Single-stranded right-handed beta-helix, Pectin lyase-like"/>
    <property type="match status" value="1"/>
</dbReference>
<dbReference type="EMBL" id="JAQJAN010000023">
    <property type="protein sequence ID" value="KAJ5703283.1"/>
    <property type="molecule type" value="Genomic_DNA"/>
</dbReference>
<protein>
    <submittedName>
        <fullName evidence="11">Uncharacterized protein</fullName>
    </submittedName>
</protein>
<keyword evidence="9" id="KW-0961">Cell wall biogenesis/degradation</keyword>
<evidence type="ECO:0000313" key="12">
    <source>
        <dbReference type="Proteomes" id="UP001215712"/>
    </source>
</evidence>
<evidence type="ECO:0000256" key="10">
    <source>
        <dbReference type="RuleBase" id="RU361169"/>
    </source>
</evidence>
<dbReference type="GO" id="GO:0046576">
    <property type="term" value="F:rhamnogalacturonan alpha-L-rhamnopyranosyl-(1-&gt;4)-alpha-D-galactopyranosyluronide lyase activity"/>
    <property type="evidence" value="ECO:0007669"/>
    <property type="project" value="UniProtKB-ARBA"/>
</dbReference>
<comment type="subcellular location">
    <subcellularLocation>
        <location evidence="1">Secreted</location>
    </subcellularLocation>
</comment>
<dbReference type="PANTHER" id="PTHR31736:SF19">
    <property type="entry name" value="PECTIN LYASE SUPERFAMILY PROTEIN-RELATED"/>
    <property type="match status" value="1"/>
</dbReference>
<evidence type="ECO:0000313" key="11">
    <source>
        <dbReference type="EMBL" id="KAJ5703283.1"/>
    </source>
</evidence>
<keyword evidence="7" id="KW-0325">Glycoprotein</keyword>
<evidence type="ECO:0000256" key="7">
    <source>
        <dbReference type="ARBA" id="ARBA00023180"/>
    </source>
</evidence>
<reference evidence="11" key="2">
    <citation type="submission" date="2023-01" db="EMBL/GenBank/DDBJ databases">
        <authorList>
            <person name="Petersen C."/>
        </authorList>
    </citation>
    <scope>NUCLEOTIDE SEQUENCE</scope>
    <source>
        <strain evidence="11">IBT 17514</strain>
    </source>
</reference>
<accession>A0AAD6MQ17</accession>
<dbReference type="SUPFAM" id="SSF51126">
    <property type="entry name" value="Pectin lyase-like"/>
    <property type="match status" value="1"/>
</dbReference>
<comment type="caution">
    <text evidence="11">The sequence shown here is derived from an EMBL/GenBank/DDBJ whole genome shotgun (WGS) entry which is preliminary data.</text>
</comment>
<dbReference type="InterPro" id="IPR011050">
    <property type="entry name" value="Pectin_lyase_fold/virulence"/>
</dbReference>
<dbReference type="GO" id="GO:0004650">
    <property type="term" value="F:polygalacturonase activity"/>
    <property type="evidence" value="ECO:0007669"/>
    <property type="project" value="InterPro"/>
</dbReference>
<keyword evidence="6" id="KW-1015">Disulfide bond</keyword>
<dbReference type="GO" id="GO:0005975">
    <property type="term" value="P:carbohydrate metabolic process"/>
    <property type="evidence" value="ECO:0007669"/>
    <property type="project" value="InterPro"/>
</dbReference>
<name>A0AAD6MQ17_9EURO</name>
<dbReference type="GO" id="GO:0005576">
    <property type="term" value="C:extracellular region"/>
    <property type="evidence" value="ECO:0007669"/>
    <property type="project" value="UniProtKB-SubCell"/>
</dbReference>
<keyword evidence="4" id="KW-0732">Signal</keyword>
<keyword evidence="3" id="KW-0964">Secreted</keyword>
<gene>
    <name evidence="11" type="ORF">N7493_011672</name>
</gene>
<proteinExistence type="inferred from homology"/>
<dbReference type="PANTHER" id="PTHR31736">
    <property type="match status" value="1"/>
</dbReference>
<dbReference type="AlphaFoldDB" id="A0AAD6MQ17"/>
<dbReference type="Proteomes" id="UP001215712">
    <property type="component" value="Unassembled WGS sequence"/>
</dbReference>
<evidence type="ECO:0000256" key="6">
    <source>
        <dbReference type="ARBA" id="ARBA00023157"/>
    </source>
</evidence>
<comment type="similarity">
    <text evidence="2 10">Belongs to the glycosyl hydrolase 28 family.</text>
</comment>
<evidence type="ECO:0000256" key="4">
    <source>
        <dbReference type="ARBA" id="ARBA00022729"/>
    </source>
</evidence>
<organism evidence="11 12">
    <name type="scientific">Penicillium malachiteum</name>
    <dbReference type="NCBI Taxonomy" id="1324776"/>
    <lineage>
        <taxon>Eukaryota</taxon>
        <taxon>Fungi</taxon>
        <taxon>Dikarya</taxon>
        <taxon>Ascomycota</taxon>
        <taxon>Pezizomycotina</taxon>
        <taxon>Eurotiomycetes</taxon>
        <taxon>Eurotiomycetidae</taxon>
        <taxon>Eurotiales</taxon>
        <taxon>Aspergillaceae</taxon>
        <taxon>Penicillium</taxon>
    </lineage>
</organism>
<feature type="non-terminal residue" evidence="11">
    <location>
        <position position="1"/>
    </location>
</feature>
<sequence length="301" mass="32805">LRADFNHRSTCTIRKRRAFWQRWPFDYHCRKAAVKTCNFLDYGAVADNSTDVGQPIIDAFADCGSGGLIYVPEGKYSLQTWVSLSNGNAWALQIDGILWRGASPAGQSYMLEISGGSDFELFSSNSAGAIQASGYLYHIEGTYIGPRVLHIDGVFDWSVHDFILVDSPMFHFVIEGGASNGEVYNMVIRGGDSGGLDAIDVSAINVWIHDVMVTNKDECVTTKTSSKNLLIESIYCNISGGCAMGSPGAGPNVSEITYRNVYSWSFNQLFMFKSNGGSGEVKNVVLENFIGQKPLSSIIPA</sequence>
<evidence type="ECO:0000256" key="5">
    <source>
        <dbReference type="ARBA" id="ARBA00022801"/>
    </source>
</evidence>
<keyword evidence="12" id="KW-1185">Reference proteome</keyword>